<reference evidence="1" key="1">
    <citation type="submission" date="2019-08" db="EMBL/GenBank/DDBJ databases">
        <title>The genome of the North American firefly Photinus pyralis.</title>
        <authorList>
            <consortium name="Photinus pyralis genome working group"/>
            <person name="Fallon T.R."/>
            <person name="Sander Lower S.E."/>
            <person name="Weng J.-K."/>
        </authorList>
    </citation>
    <scope>NUCLEOTIDE SEQUENCE</scope>
    <source>
        <strain evidence="1">TRF0915ILg1</strain>
        <tissue evidence="1">Whole body</tissue>
    </source>
</reference>
<dbReference type="Proteomes" id="UP000801492">
    <property type="component" value="Unassembled WGS sequence"/>
</dbReference>
<keyword evidence="2" id="KW-1185">Reference proteome</keyword>
<evidence type="ECO:0000313" key="2">
    <source>
        <dbReference type="Proteomes" id="UP000801492"/>
    </source>
</evidence>
<sequence length="121" mass="13109">MITGGIETRIADEDADTSIVRCGVDKATTDCNTAIIGEAYFSSDREEGIHAFSRCDTTSFVDRKGKAQIGKMFGIHESLKAIADASSTPEEVSGAGIFESVNHKVKGGEEQMFRMKKGRAW</sequence>
<accession>A0A8K0CRR7</accession>
<proteinExistence type="predicted"/>
<dbReference type="AlphaFoldDB" id="A0A8K0CRR7"/>
<protein>
    <submittedName>
        <fullName evidence="1">Uncharacterized protein</fullName>
    </submittedName>
</protein>
<comment type="caution">
    <text evidence="1">The sequence shown here is derived from an EMBL/GenBank/DDBJ whole genome shotgun (WGS) entry which is preliminary data.</text>
</comment>
<organism evidence="1 2">
    <name type="scientific">Ignelater luminosus</name>
    <name type="common">Cucubano</name>
    <name type="synonym">Pyrophorus luminosus</name>
    <dbReference type="NCBI Taxonomy" id="2038154"/>
    <lineage>
        <taxon>Eukaryota</taxon>
        <taxon>Metazoa</taxon>
        <taxon>Ecdysozoa</taxon>
        <taxon>Arthropoda</taxon>
        <taxon>Hexapoda</taxon>
        <taxon>Insecta</taxon>
        <taxon>Pterygota</taxon>
        <taxon>Neoptera</taxon>
        <taxon>Endopterygota</taxon>
        <taxon>Coleoptera</taxon>
        <taxon>Polyphaga</taxon>
        <taxon>Elateriformia</taxon>
        <taxon>Elateroidea</taxon>
        <taxon>Elateridae</taxon>
        <taxon>Agrypninae</taxon>
        <taxon>Pyrophorini</taxon>
        <taxon>Ignelater</taxon>
    </lineage>
</organism>
<name>A0A8K0CRR7_IGNLU</name>
<dbReference type="EMBL" id="VTPC01059378">
    <property type="protein sequence ID" value="KAF2890021.1"/>
    <property type="molecule type" value="Genomic_DNA"/>
</dbReference>
<gene>
    <name evidence="1" type="ORF">ILUMI_16152</name>
</gene>
<evidence type="ECO:0000313" key="1">
    <source>
        <dbReference type="EMBL" id="KAF2890021.1"/>
    </source>
</evidence>